<evidence type="ECO:0000313" key="4">
    <source>
        <dbReference type="EMBL" id="MBA5776594.1"/>
    </source>
</evidence>
<dbReference type="InterPro" id="IPR010987">
    <property type="entry name" value="Glutathione-S-Trfase_C-like"/>
</dbReference>
<keyword evidence="4" id="KW-0808">Transferase</keyword>
<comment type="similarity">
    <text evidence="1">Belongs to the GST superfamily.</text>
</comment>
<dbReference type="InterPro" id="IPR034346">
    <property type="entry name" value="Gtt2-like_C"/>
</dbReference>
<accession>A0A839AC80</accession>
<dbReference type="Proteomes" id="UP000541109">
    <property type="component" value="Unassembled WGS sequence"/>
</dbReference>
<evidence type="ECO:0000313" key="5">
    <source>
        <dbReference type="Proteomes" id="UP000541109"/>
    </source>
</evidence>
<dbReference type="InterPro" id="IPR004045">
    <property type="entry name" value="Glutathione_S-Trfase_N"/>
</dbReference>
<keyword evidence="5" id="KW-1185">Reference proteome</keyword>
<dbReference type="EMBL" id="JACFXV010000043">
    <property type="protein sequence ID" value="MBA5776594.1"/>
    <property type="molecule type" value="Genomic_DNA"/>
</dbReference>
<dbReference type="Gene3D" id="3.40.30.10">
    <property type="entry name" value="Glutaredoxin"/>
    <property type="match status" value="1"/>
</dbReference>
<organism evidence="4 5">
    <name type="scientific">Stappia albiluteola</name>
    <dbReference type="NCBI Taxonomy" id="2758565"/>
    <lineage>
        <taxon>Bacteria</taxon>
        <taxon>Pseudomonadati</taxon>
        <taxon>Pseudomonadota</taxon>
        <taxon>Alphaproteobacteria</taxon>
        <taxon>Hyphomicrobiales</taxon>
        <taxon>Stappiaceae</taxon>
        <taxon>Stappia</taxon>
    </lineage>
</organism>
<dbReference type="PROSITE" id="PS50405">
    <property type="entry name" value="GST_CTER"/>
    <property type="match status" value="1"/>
</dbReference>
<dbReference type="SFLD" id="SFLDS00019">
    <property type="entry name" value="Glutathione_Transferase_(cytos"/>
    <property type="match status" value="1"/>
</dbReference>
<dbReference type="CDD" id="cd03051">
    <property type="entry name" value="GST_N_GTT2_like"/>
    <property type="match status" value="1"/>
</dbReference>
<evidence type="ECO:0000256" key="1">
    <source>
        <dbReference type="RuleBase" id="RU003494"/>
    </source>
</evidence>
<dbReference type="InterPro" id="IPR036282">
    <property type="entry name" value="Glutathione-S-Trfase_C_sf"/>
</dbReference>
<gene>
    <name evidence="4" type="ORF">H2509_05585</name>
</gene>
<dbReference type="GO" id="GO:0016740">
    <property type="term" value="F:transferase activity"/>
    <property type="evidence" value="ECO:0007669"/>
    <property type="project" value="UniProtKB-KW"/>
</dbReference>
<dbReference type="AlphaFoldDB" id="A0A839AC80"/>
<dbReference type="PANTHER" id="PTHR44051">
    <property type="entry name" value="GLUTATHIONE S-TRANSFERASE-RELATED"/>
    <property type="match status" value="1"/>
</dbReference>
<dbReference type="Pfam" id="PF00043">
    <property type="entry name" value="GST_C"/>
    <property type="match status" value="1"/>
</dbReference>
<dbReference type="SUPFAM" id="SSF52833">
    <property type="entry name" value="Thioredoxin-like"/>
    <property type="match status" value="1"/>
</dbReference>
<evidence type="ECO:0000259" key="3">
    <source>
        <dbReference type="PROSITE" id="PS50405"/>
    </source>
</evidence>
<dbReference type="CDD" id="cd03182">
    <property type="entry name" value="GST_C_GTT2_like"/>
    <property type="match status" value="1"/>
</dbReference>
<evidence type="ECO:0000259" key="2">
    <source>
        <dbReference type="PROSITE" id="PS50404"/>
    </source>
</evidence>
<dbReference type="InterPro" id="IPR004046">
    <property type="entry name" value="GST_C"/>
</dbReference>
<dbReference type="Gene3D" id="1.20.1050.10">
    <property type="match status" value="1"/>
</dbReference>
<feature type="domain" description="GST C-terminal" evidence="3">
    <location>
        <begin position="86"/>
        <end position="203"/>
    </location>
</feature>
<reference evidence="4 5" key="1">
    <citation type="submission" date="2020-07" db="EMBL/GenBank/DDBJ databases">
        <title>Stappia sp., F7233, whole genome shotgun sequencing project.</title>
        <authorList>
            <person name="Jiang S."/>
            <person name="Liu Z.W."/>
            <person name="Du Z.J."/>
        </authorList>
    </citation>
    <scope>NUCLEOTIDE SEQUENCE [LARGE SCALE GENOMIC DNA]</scope>
    <source>
        <strain evidence="4 5">F7233</strain>
    </source>
</reference>
<dbReference type="PROSITE" id="PS50404">
    <property type="entry name" value="GST_NTER"/>
    <property type="match status" value="1"/>
</dbReference>
<feature type="domain" description="GST N-terminal" evidence="2">
    <location>
        <begin position="1"/>
        <end position="81"/>
    </location>
</feature>
<dbReference type="RefSeq" id="WP_182163128.1">
    <property type="nucleotide sequence ID" value="NZ_JACFXV010000043.1"/>
</dbReference>
<proteinExistence type="inferred from homology"/>
<protein>
    <submittedName>
        <fullName evidence="4">Glutathione S-transferase</fullName>
    </submittedName>
</protein>
<dbReference type="InterPro" id="IPR034345">
    <property type="entry name" value="Gtt2-like_N"/>
</dbReference>
<dbReference type="Pfam" id="PF02798">
    <property type="entry name" value="GST_N"/>
    <property type="match status" value="1"/>
</dbReference>
<dbReference type="PANTHER" id="PTHR44051:SF8">
    <property type="entry name" value="GLUTATHIONE S-TRANSFERASE GSTA"/>
    <property type="match status" value="1"/>
</dbReference>
<name>A0A839AC80_9HYPH</name>
<dbReference type="SFLD" id="SFLDG00358">
    <property type="entry name" value="Main_(cytGST)"/>
    <property type="match status" value="1"/>
</dbReference>
<dbReference type="InterPro" id="IPR040079">
    <property type="entry name" value="Glutathione_S-Trfase"/>
</dbReference>
<sequence length="203" mass="23111">MKLYDGGRAPNPRRVRIFLAEKGVSVPLVPVDIMAKDHKTDAFTRMNPMQRIPVLELDNGAVISESVAICRYFEELFPEPALMGSSPLEKATIEMWNRRVELGIFSAVAASFRHAHPAMRDLEVPQIGEWAQANREKAIEMMRFLDEELAGRDFVAGDSYSIADITLYCAIDFCRLPKIEMPEELHHLKDWYERMAARESAKA</sequence>
<dbReference type="SUPFAM" id="SSF47616">
    <property type="entry name" value="GST C-terminal domain-like"/>
    <property type="match status" value="1"/>
</dbReference>
<dbReference type="InterPro" id="IPR036249">
    <property type="entry name" value="Thioredoxin-like_sf"/>
</dbReference>
<comment type="caution">
    <text evidence="4">The sequence shown here is derived from an EMBL/GenBank/DDBJ whole genome shotgun (WGS) entry which is preliminary data.</text>
</comment>